<organism evidence="1 2">
    <name type="scientific">Angustibacter luteus</name>
    <dbReference type="NCBI Taxonomy" id="658456"/>
    <lineage>
        <taxon>Bacteria</taxon>
        <taxon>Bacillati</taxon>
        <taxon>Actinomycetota</taxon>
        <taxon>Actinomycetes</taxon>
        <taxon>Kineosporiales</taxon>
        <taxon>Kineosporiaceae</taxon>
    </lineage>
</organism>
<evidence type="ECO:0000313" key="1">
    <source>
        <dbReference type="EMBL" id="MFC6008053.1"/>
    </source>
</evidence>
<comment type="caution">
    <text evidence="1">The sequence shown here is derived from an EMBL/GenBank/DDBJ whole genome shotgun (WGS) entry which is preliminary data.</text>
</comment>
<protein>
    <submittedName>
        <fullName evidence="1">Uncharacterized protein</fullName>
    </submittedName>
</protein>
<reference evidence="2" key="1">
    <citation type="journal article" date="2019" name="Int. J. Syst. Evol. Microbiol.">
        <title>The Global Catalogue of Microorganisms (GCM) 10K type strain sequencing project: providing services to taxonomists for standard genome sequencing and annotation.</title>
        <authorList>
            <consortium name="The Broad Institute Genomics Platform"/>
            <consortium name="The Broad Institute Genome Sequencing Center for Infectious Disease"/>
            <person name="Wu L."/>
            <person name="Ma J."/>
        </authorList>
    </citation>
    <scope>NUCLEOTIDE SEQUENCE [LARGE SCALE GENOMIC DNA]</scope>
    <source>
        <strain evidence="2">KACC 14249</strain>
    </source>
</reference>
<keyword evidence="2" id="KW-1185">Reference proteome</keyword>
<name>A0ABW1JH43_9ACTN</name>
<dbReference type="EMBL" id="JBHSRD010000004">
    <property type="protein sequence ID" value="MFC6008053.1"/>
    <property type="molecule type" value="Genomic_DNA"/>
</dbReference>
<gene>
    <name evidence="1" type="ORF">ACFQDO_13030</name>
</gene>
<accession>A0ABW1JH43</accession>
<evidence type="ECO:0000313" key="2">
    <source>
        <dbReference type="Proteomes" id="UP001596189"/>
    </source>
</evidence>
<sequence>MLENAADPDILRQSLQTHRALLSAAYAEGARPDIGKVTSLDVRLDALLDRWNELDDADQRDLARVVQYVVRVPDDIDDVHRRDGLDDDEDQVEQLVTRLHDRVG</sequence>
<dbReference type="Proteomes" id="UP001596189">
    <property type="component" value="Unassembled WGS sequence"/>
</dbReference>
<proteinExistence type="predicted"/>
<dbReference type="RefSeq" id="WP_345715257.1">
    <property type="nucleotide sequence ID" value="NZ_BAABFP010000002.1"/>
</dbReference>